<dbReference type="Proteomes" id="UP000424462">
    <property type="component" value="Chromosome"/>
</dbReference>
<evidence type="ECO:0000256" key="1">
    <source>
        <dbReference type="SAM" id="Phobius"/>
    </source>
</evidence>
<protein>
    <recommendedName>
        <fullName evidence="4">DUF3068 domain-containing protein</fullName>
    </recommendedName>
</protein>
<evidence type="ECO:0000313" key="2">
    <source>
        <dbReference type="EMBL" id="QGU06402.1"/>
    </source>
</evidence>
<sequence>MDLKVTTFSITDDQASTRIMSDPGGRVVESPVTRQIHLEVQNPVDADAATVRVGTSLARGSQQSDLDRLISAEVWNYRIDRLSGAALSPANVSDQPASPVREVEVDGIWVKFPSNAEQTTYEVFDQTLRESHPAVFQEELEMGGQTVYRYHQVIEPQNVAQRWNGVFNTTDFMNEDGSTEQGYLFHGVERDFFVDQNSGLIVDIQEKVDNYYGTADGEAREVVLEFDGEMSDEQVEERLNQAAEVPQQSTAQLIRWIIVGFGGLLILLGLAGSFGIFGGRNSPRR</sequence>
<keyword evidence="1" id="KW-1133">Transmembrane helix</keyword>
<dbReference type="Pfam" id="PF11271">
    <property type="entry name" value="PorA"/>
    <property type="match status" value="1"/>
</dbReference>
<dbReference type="AlphaFoldDB" id="A0A6B8VLQ9"/>
<proteinExistence type="predicted"/>
<evidence type="ECO:0000313" key="3">
    <source>
        <dbReference type="Proteomes" id="UP000424462"/>
    </source>
</evidence>
<evidence type="ECO:0008006" key="4">
    <source>
        <dbReference type="Google" id="ProtNLM"/>
    </source>
</evidence>
<dbReference type="InterPro" id="IPR021424">
    <property type="entry name" value="PorA"/>
</dbReference>
<organism evidence="2 3">
    <name type="scientific">Corynebacterium occultum</name>
    <dbReference type="NCBI Taxonomy" id="2675219"/>
    <lineage>
        <taxon>Bacteria</taxon>
        <taxon>Bacillati</taxon>
        <taxon>Actinomycetota</taxon>
        <taxon>Actinomycetes</taxon>
        <taxon>Mycobacteriales</taxon>
        <taxon>Corynebacteriaceae</taxon>
        <taxon>Corynebacterium</taxon>
    </lineage>
</organism>
<gene>
    <name evidence="2" type="ORF">COCCU_02240</name>
</gene>
<keyword evidence="3" id="KW-1185">Reference proteome</keyword>
<accession>A0A6B8VLQ9</accession>
<reference evidence="2 3" key="1">
    <citation type="submission" date="2019-11" db="EMBL/GenBank/DDBJ databases">
        <title>Complete genome sequence of Corynebacterium kalinowskii 1959, a novel Corynebacterium species isolated from soil of a small paddock in Vilsendorf, Germany.</title>
        <authorList>
            <person name="Schaffert L."/>
            <person name="Ruwe M."/>
            <person name="Milse J."/>
            <person name="Hanuschka K."/>
            <person name="Ortseifen V."/>
            <person name="Droste J."/>
            <person name="Brandt D."/>
            <person name="Schlueter L."/>
            <person name="Kutter Y."/>
            <person name="Vinke S."/>
            <person name="Viehoefer P."/>
            <person name="Jacob L."/>
            <person name="Luebke N.-C."/>
            <person name="Schulte-Berndt E."/>
            <person name="Hain C."/>
            <person name="Linder M."/>
            <person name="Schmidt P."/>
            <person name="Wollenschlaeger L."/>
            <person name="Luttermann T."/>
            <person name="Thieme E."/>
            <person name="Hassa J."/>
            <person name="Haak M."/>
            <person name="Wittchen M."/>
            <person name="Mentz A."/>
            <person name="Persicke M."/>
            <person name="Busche T."/>
            <person name="Ruckert C."/>
        </authorList>
    </citation>
    <scope>NUCLEOTIDE SEQUENCE [LARGE SCALE GENOMIC DNA]</scope>
    <source>
        <strain evidence="2 3">2039</strain>
    </source>
</reference>
<dbReference type="KEGG" id="cok:COCCU_02240"/>
<keyword evidence="1" id="KW-0812">Transmembrane</keyword>
<name>A0A6B8VLQ9_9CORY</name>
<dbReference type="EMBL" id="CP046455">
    <property type="protein sequence ID" value="QGU06402.1"/>
    <property type="molecule type" value="Genomic_DNA"/>
</dbReference>
<keyword evidence="1" id="KW-0472">Membrane</keyword>
<feature type="transmembrane region" description="Helical" evidence="1">
    <location>
        <begin position="253"/>
        <end position="277"/>
    </location>
</feature>